<dbReference type="PANTHER" id="PTHR41287">
    <property type="match status" value="1"/>
</dbReference>
<dbReference type="Pfam" id="PF03354">
    <property type="entry name" value="TerL_ATPase"/>
    <property type="match status" value="1"/>
</dbReference>
<dbReference type="EMBL" id="CP106878">
    <property type="protein sequence ID" value="WAA10832.1"/>
    <property type="molecule type" value="Genomic_DNA"/>
</dbReference>
<dbReference type="InterPro" id="IPR027417">
    <property type="entry name" value="P-loop_NTPase"/>
</dbReference>
<dbReference type="Proteomes" id="UP001164718">
    <property type="component" value="Chromosome"/>
</dbReference>
<keyword evidence="4" id="KW-1185">Reference proteome</keyword>
<evidence type="ECO:0000259" key="1">
    <source>
        <dbReference type="Pfam" id="PF03354"/>
    </source>
</evidence>
<dbReference type="InterPro" id="IPR046461">
    <property type="entry name" value="TerL_ATPase"/>
</dbReference>
<dbReference type="GO" id="GO:0004519">
    <property type="term" value="F:endonuclease activity"/>
    <property type="evidence" value="ECO:0007669"/>
    <property type="project" value="InterPro"/>
</dbReference>
<dbReference type="Pfam" id="PF20441">
    <property type="entry name" value="TerL_nuclease"/>
    <property type="match status" value="1"/>
</dbReference>
<dbReference type="PANTHER" id="PTHR41287:SF1">
    <property type="entry name" value="PROTEIN YMFN"/>
    <property type="match status" value="1"/>
</dbReference>
<protein>
    <submittedName>
        <fullName evidence="3">Terminase large subunit</fullName>
    </submittedName>
</protein>
<sequence length="585" mass="67615">MIDLNINYADLFANKVMSNKEDYPDSVILAVKRYQNWKKRKDIWFDLEKANAMLYFTETFVRHCKGEWAGKPLELELWQKFFFTNIYGWQKHNEKGQSVRVIRTAFLEVPKKNGKTLMATSPVVYGMFGEGKKGVDIYVSATNFDQAQEAAKPIKLTIENSPDLKDLVKVYHGKEQKVKSIIYPFVEDGINYQNQIIVLSKDNEGNEGKNPYICLFDEVHVNKSTEQWNNLRSAQIAQTESLNIVTTTAGKDPSALGVQIYTYAKDVLENDDDDSWFALIYEPNKGYDWEDRKVWRMVNPNYGITVNSDFLENAFKEAKKNSFNKAEFLSKHLDVYVNYAETYFDLDTLEKMLINNLNDEELEGMDCVAGVDLSRRTDLTCVSLNFPTFDDEGNPILKVKQMYFIPEFGIEEKEKQRNVPYRELAEKGFVTLCPGKTVDEDMVDQYILEAYEKYNMLQINYDPALAAKLVERWEMLGISCVEVPQYPTHMNEPFDDFEMLLLQERKLNGKVVPAVATDNPLFVFCTSNAKIITNINNLKAPSKRKSPEHIDGFVAFLIAHKETLNLMEPIIVDEAFDDYLKEIYR</sequence>
<dbReference type="RefSeq" id="WP_275418636.1">
    <property type="nucleotide sequence ID" value="NZ_CP106878.1"/>
</dbReference>
<dbReference type="KEGG" id="faf:OE104_05835"/>
<organism evidence="3 4">
    <name type="scientific">Fervidibacillus albus</name>
    <dbReference type="NCBI Taxonomy" id="2980026"/>
    <lineage>
        <taxon>Bacteria</taxon>
        <taxon>Bacillati</taxon>
        <taxon>Bacillota</taxon>
        <taxon>Bacilli</taxon>
        <taxon>Bacillales</taxon>
        <taxon>Bacillaceae</taxon>
        <taxon>Fervidibacillus</taxon>
    </lineage>
</organism>
<evidence type="ECO:0000313" key="4">
    <source>
        <dbReference type="Proteomes" id="UP001164718"/>
    </source>
</evidence>
<dbReference type="AlphaFoldDB" id="A0A9E8RYN6"/>
<evidence type="ECO:0000313" key="3">
    <source>
        <dbReference type="EMBL" id="WAA10832.1"/>
    </source>
</evidence>
<dbReference type="Gene3D" id="3.40.50.300">
    <property type="entry name" value="P-loop containing nucleotide triphosphate hydrolases"/>
    <property type="match status" value="1"/>
</dbReference>
<reference evidence="3" key="1">
    <citation type="submission" date="2022-09" db="EMBL/GenBank/DDBJ databases">
        <title>Complete Genomes of Fervidibacillus albus and Fervidibacillus halotolerans isolated from tidal flat sediments.</title>
        <authorList>
            <person name="Kwon K.K."/>
            <person name="Yang S.-H."/>
            <person name="Park M.J."/>
            <person name="Oh H.-M."/>
        </authorList>
    </citation>
    <scope>NUCLEOTIDE SEQUENCE</scope>
    <source>
        <strain evidence="3">MEBiC13591</strain>
    </source>
</reference>
<gene>
    <name evidence="3" type="ORF">OE104_05835</name>
</gene>
<evidence type="ECO:0000259" key="2">
    <source>
        <dbReference type="Pfam" id="PF20441"/>
    </source>
</evidence>
<accession>A0A9E8RYN6</accession>
<feature type="domain" description="Terminase large subunit-like endonuclease" evidence="2">
    <location>
        <begin position="271"/>
        <end position="561"/>
    </location>
</feature>
<dbReference type="InterPro" id="IPR005021">
    <property type="entry name" value="Terminase_largesu-like"/>
</dbReference>
<name>A0A9E8RYN6_9BACI</name>
<dbReference type="InterPro" id="IPR046462">
    <property type="entry name" value="TerL_nuclease"/>
</dbReference>
<proteinExistence type="predicted"/>
<feature type="domain" description="Terminase large subunit-like ATPase" evidence="1">
    <location>
        <begin position="78"/>
        <end position="265"/>
    </location>
</feature>